<dbReference type="Proteomes" id="UP001215712">
    <property type="component" value="Unassembled WGS sequence"/>
</dbReference>
<organism evidence="2 3">
    <name type="scientific">Penicillium malachiteum</name>
    <dbReference type="NCBI Taxonomy" id="1324776"/>
    <lineage>
        <taxon>Eukaryota</taxon>
        <taxon>Fungi</taxon>
        <taxon>Dikarya</taxon>
        <taxon>Ascomycota</taxon>
        <taxon>Pezizomycotina</taxon>
        <taxon>Eurotiomycetes</taxon>
        <taxon>Eurotiomycetidae</taxon>
        <taxon>Eurotiales</taxon>
        <taxon>Aspergillaceae</taxon>
        <taxon>Penicillium</taxon>
    </lineage>
</organism>
<keyword evidence="1" id="KW-1133">Transmembrane helix</keyword>
<evidence type="ECO:0000313" key="2">
    <source>
        <dbReference type="EMBL" id="KAJ5738670.1"/>
    </source>
</evidence>
<protein>
    <submittedName>
        <fullName evidence="2">Uncharacterized protein</fullName>
    </submittedName>
</protein>
<dbReference type="AlphaFoldDB" id="A0AAD6HUV7"/>
<dbReference type="EMBL" id="JAQJAN010000002">
    <property type="protein sequence ID" value="KAJ5738670.1"/>
    <property type="molecule type" value="Genomic_DNA"/>
</dbReference>
<keyword evidence="3" id="KW-1185">Reference proteome</keyword>
<evidence type="ECO:0000256" key="1">
    <source>
        <dbReference type="SAM" id="Phobius"/>
    </source>
</evidence>
<accession>A0AAD6HUV7</accession>
<comment type="caution">
    <text evidence="2">The sequence shown here is derived from an EMBL/GenBank/DDBJ whole genome shotgun (WGS) entry which is preliminary data.</text>
</comment>
<evidence type="ECO:0000313" key="3">
    <source>
        <dbReference type="Proteomes" id="UP001215712"/>
    </source>
</evidence>
<keyword evidence="1" id="KW-0812">Transmembrane</keyword>
<name>A0AAD6HUV7_9EURO</name>
<reference evidence="2" key="1">
    <citation type="journal article" date="2023" name="IMA Fungus">
        <title>Comparative genomic study of the Penicillium genus elucidates a diverse pangenome and 15 lateral gene transfer events.</title>
        <authorList>
            <person name="Petersen C."/>
            <person name="Sorensen T."/>
            <person name="Nielsen M.R."/>
            <person name="Sondergaard T.E."/>
            <person name="Sorensen J.L."/>
            <person name="Fitzpatrick D.A."/>
            <person name="Frisvad J.C."/>
            <person name="Nielsen K.L."/>
        </authorList>
    </citation>
    <scope>NUCLEOTIDE SEQUENCE</scope>
    <source>
        <strain evidence="2">IBT 17514</strain>
    </source>
</reference>
<reference evidence="2" key="2">
    <citation type="submission" date="2023-01" db="EMBL/GenBank/DDBJ databases">
        <authorList>
            <person name="Petersen C."/>
        </authorList>
    </citation>
    <scope>NUCLEOTIDE SEQUENCE</scope>
    <source>
        <strain evidence="2">IBT 17514</strain>
    </source>
</reference>
<keyword evidence="1" id="KW-0472">Membrane</keyword>
<proteinExistence type="predicted"/>
<gene>
    <name evidence="2" type="ORF">N7493_001825</name>
</gene>
<feature type="transmembrane region" description="Helical" evidence="1">
    <location>
        <begin position="12"/>
        <end position="31"/>
    </location>
</feature>
<sequence>MSSPPVSLPTWQVVAGIFLSITFIILIEKVFGIHVNVRYSQGPMATFPGWAHVLGPGESQTTLLHRWIEMHRNQQAQDNHNNIKSRQLAVDA</sequence>